<organism evidence="1">
    <name type="scientific">Pyricularia oryzae (strain Y34)</name>
    <name type="common">Rice blast fungus</name>
    <name type="synonym">Magnaporthe oryzae</name>
    <dbReference type="NCBI Taxonomy" id="1143189"/>
    <lineage>
        <taxon>Eukaryota</taxon>
        <taxon>Fungi</taxon>
        <taxon>Dikarya</taxon>
        <taxon>Ascomycota</taxon>
        <taxon>Pezizomycotina</taxon>
        <taxon>Sordariomycetes</taxon>
        <taxon>Sordariomycetidae</taxon>
        <taxon>Magnaporthales</taxon>
        <taxon>Pyriculariaceae</taxon>
        <taxon>Pyricularia</taxon>
    </lineage>
</organism>
<protein>
    <submittedName>
        <fullName evidence="1">Uncharacterized protein</fullName>
    </submittedName>
</protein>
<dbReference type="EMBL" id="JH793577">
    <property type="protein sequence ID" value="ELQ43751.1"/>
    <property type="molecule type" value="Genomic_DNA"/>
</dbReference>
<accession>A0AA97P8C7</accession>
<evidence type="ECO:0000313" key="1">
    <source>
        <dbReference type="EMBL" id="ELQ43751.1"/>
    </source>
</evidence>
<gene>
    <name evidence="1" type="ORF">OOU_Y34scaffold00134g3</name>
</gene>
<name>A0AA97P8C7_PYRO3</name>
<dbReference type="AlphaFoldDB" id="A0AA97P8C7"/>
<sequence>MTREARKSIDDHLPVAFGTGEAMLAQLQEIPPFLVGGPAAGPVDLV</sequence>
<reference evidence="1" key="1">
    <citation type="journal article" date="2012" name="PLoS Genet.">
        <title>Comparative analysis of the genomes of two field isolates of the rice blast fungus Magnaporthe oryzae.</title>
        <authorList>
            <person name="Xue M."/>
            <person name="Yang J."/>
            <person name="Li Z."/>
            <person name="Hu S."/>
            <person name="Yao N."/>
            <person name="Dean R.A."/>
            <person name="Zhao W."/>
            <person name="Shen M."/>
            <person name="Zhang H."/>
            <person name="Li C."/>
            <person name="Liu L."/>
            <person name="Cao L."/>
            <person name="Xu X."/>
            <person name="Xing Y."/>
            <person name="Hsiang T."/>
            <person name="Zhang Z."/>
            <person name="Xu J.R."/>
            <person name="Peng Y.L."/>
        </authorList>
    </citation>
    <scope>NUCLEOTIDE SEQUENCE</scope>
    <source>
        <strain evidence="1">Y34</strain>
    </source>
</reference>
<proteinExistence type="predicted"/>
<dbReference type="Proteomes" id="UP000011086">
    <property type="component" value="Unassembled WGS sequence"/>
</dbReference>